<reference evidence="1" key="1">
    <citation type="submission" date="2021-01" db="EMBL/GenBank/DDBJ databases">
        <title>Adiantum capillus-veneris genome.</title>
        <authorList>
            <person name="Fang Y."/>
            <person name="Liao Q."/>
        </authorList>
    </citation>
    <scope>NUCLEOTIDE SEQUENCE</scope>
    <source>
        <strain evidence="1">H3</strain>
        <tissue evidence="1">Leaf</tissue>
    </source>
</reference>
<gene>
    <name evidence="1" type="ORF">GOP47_0001468</name>
</gene>
<comment type="caution">
    <text evidence="1">The sequence shown here is derived from an EMBL/GenBank/DDBJ whole genome shotgun (WGS) entry which is preliminary data.</text>
</comment>
<sequence length="82" mass="9480">MAPEVANRARMNFNNLQRLQCSIFCIEIFTFAKLLVASSCEQLDERAICLLDRPKCGFLVKEFGAYMEGVYRMCIDFEWTAV</sequence>
<dbReference type="EMBL" id="JABFUD020000003">
    <property type="protein sequence ID" value="KAI5081725.1"/>
    <property type="molecule type" value="Genomic_DNA"/>
</dbReference>
<accession>A0A9D4V940</accession>
<evidence type="ECO:0000313" key="2">
    <source>
        <dbReference type="Proteomes" id="UP000886520"/>
    </source>
</evidence>
<proteinExistence type="predicted"/>
<keyword evidence="2" id="KW-1185">Reference proteome</keyword>
<protein>
    <submittedName>
        <fullName evidence="1">Uncharacterized protein</fullName>
    </submittedName>
</protein>
<evidence type="ECO:0000313" key="1">
    <source>
        <dbReference type="EMBL" id="KAI5081725.1"/>
    </source>
</evidence>
<organism evidence="1 2">
    <name type="scientific">Adiantum capillus-veneris</name>
    <name type="common">Maidenhair fern</name>
    <dbReference type="NCBI Taxonomy" id="13818"/>
    <lineage>
        <taxon>Eukaryota</taxon>
        <taxon>Viridiplantae</taxon>
        <taxon>Streptophyta</taxon>
        <taxon>Embryophyta</taxon>
        <taxon>Tracheophyta</taxon>
        <taxon>Polypodiopsida</taxon>
        <taxon>Polypodiidae</taxon>
        <taxon>Polypodiales</taxon>
        <taxon>Pteridineae</taxon>
        <taxon>Pteridaceae</taxon>
        <taxon>Vittarioideae</taxon>
        <taxon>Adiantum</taxon>
    </lineage>
</organism>
<dbReference type="Proteomes" id="UP000886520">
    <property type="component" value="Chromosome 2"/>
</dbReference>
<name>A0A9D4V940_ADICA</name>
<dbReference type="AlphaFoldDB" id="A0A9D4V940"/>